<accession>A0A2S9Q3X6</accession>
<keyword evidence="4" id="KW-1185">Reference proteome</keyword>
<dbReference type="HAMAP" id="MF_00795">
    <property type="entry name" value="CutC"/>
    <property type="match status" value="1"/>
</dbReference>
<reference evidence="3 4" key="1">
    <citation type="submission" date="2018-02" db="EMBL/GenBank/DDBJ databases">
        <title>Whole genome sequencing of endophytic bacterium.</title>
        <authorList>
            <person name="Eedara R."/>
            <person name="Podile A.R."/>
        </authorList>
    </citation>
    <scope>NUCLEOTIDE SEQUENCE [LARGE SCALE GENOMIC DNA]</scope>
    <source>
        <strain evidence="3 4">RP1T</strain>
    </source>
</reference>
<dbReference type="OrthoDB" id="9815677at2"/>
<dbReference type="GO" id="GO:0005737">
    <property type="term" value="C:cytoplasm"/>
    <property type="evidence" value="ECO:0007669"/>
    <property type="project" value="UniProtKB-SubCell"/>
</dbReference>
<comment type="caution">
    <text evidence="2">Once thought to be involved in copper homeostasis, experiments in E.coli have shown this is not the case.</text>
</comment>
<name>A0A2S9Q3X6_9HYPH</name>
<proteinExistence type="inferred from homology"/>
<dbReference type="AlphaFoldDB" id="A0A2S9Q3X6"/>
<evidence type="ECO:0000313" key="4">
    <source>
        <dbReference type="Proteomes" id="UP000237682"/>
    </source>
</evidence>
<comment type="subcellular location">
    <subcellularLocation>
        <location evidence="2">Cytoplasm</location>
    </subcellularLocation>
</comment>
<comment type="similarity">
    <text evidence="1 2">Belongs to the CutC family.</text>
</comment>
<protein>
    <recommendedName>
        <fullName evidence="2">PF03932 family protein CutC</fullName>
    </recommendedName>
</protein>
<dbReference type="InterPro" id="IPR005627">
    <property type="entry name" value="CutC-like"/>
</dbReference>
<dbReference type="InterPro" id="IPR036822">
    <property type="entry name" value="CutC-like_dom_sf"/>
</dbReference>
<sequence>MTALLEICVADADSLEAAIEGGADRIELCSALELGGLTPSSGLMRLAAQAPIPVYAMIRPRAGDFVFSPREGEIMLADIEAAGGAGLAGVVLGASLPGGRLDEALLSRLHLHTEGLGTTLHRAFDLVPDRQVALETAIALGFERILTSGGAAGAPAGLDELVRLHRAARGRIGIMPGSGLTPANIAALLAALPVTEVHSSCSAEGEPWSADAVRLGFAVGGRRRTRADIVRAFRAAMAGV</sequence>
<dbReference type="EMBL" id="PUEJ01000016">
    <property type="protein sequence ID" value="PRH84066.1"/>
    <property type="molecule type" value="Genomic_DNA"/>
</dbReference>
<evidence type="ECO:0000256" key="2">
    <source>
        <dbReference type="HAMAP-Rule" id="MF_00795"/>
    </source>
</evidence>
<organism evidence="3 4">
    <name type="scientific">Labrys okinawensis</name>
    <dbReference type="NCBI Taxonomy" id="346911"/>
    <lineage>
        <taxon>Bacteria</taxon>
        <taxon>Pseudomonadati</taxon>
        <taxon>Pseudomonadota</taxon>
        <taxon>Alphaproteobacteria</taxon>
        <taxon>Hyphomicrobiales</taxon>
        <taxon>Xanthobacteraceae</taxon>
        <taxon>Labrys</taxon>
    </lineage>
</organism>
<dbReference type="PANTHER" id="PTHR12598:SF0">
    <property type="entry name" value="COPPER HOMEOSTASIS PROTEIN CUTC HOMOLOG"/>
    <property type="match status" value="1"/>
</dbReference>
<evidence type="ECO:0000313" key="3">
    <source>
        <dbReference type="EMBL" id="PRH84066.1"/>
    </source>
</evidence>
<evidence type="ECO:0000256" key="1">
    <source>
        <dbReference type="ARBA" id="ARBA00007768"/>
    </source>
</evidence>
<gene>
    <name evidence="2" type="primary">cutC</name>
    <name evidence="3" type="ORF">C5L14_28740</name>
</gene>
<comment type="caution">
    <text evidence="3">The sequence shown here is derived from an EMBL/GenBank/DDBJ whole genome shotgun (WGS) entry which is preliminary data.</text>
</comment>
<dbReference type="Pfam" id="PF03932">
    <property type="entry name" value="CutC"/>
    <property type="match status" value="1"/>
</dbReference>
<dbReference type="GO" id="GO:0005507">
    <property type="term" value="F:copper ion binding"/>
    <property type="evidence" value="ECO:0007669"/>
    <property type="project" value="TreeGrafter"/>
</dbReference>
<dbReference type="RefSeq" id="WP_105865493.1">
    <property type="nucleotide sequence ID" value="NZ_PUEJ01000016.1"/>
</dbReference>
<dbReference type="PANTHER" id="PTHR12598">
    <property type="entry name" value="COPPER HOMEOSTASIS PROTEIN CUTC"/>
    <property type="match status" value="1"/>
</dbReference>
<dbReference type="SUPFAM" id="SSF110395">
    <property type="entry name" value="CutC-like"/>
    <property type="match status" value="1"/>
</dbReference>
<dbReference type="Proteomes" id="UP000237682">
    <property type="component" value="Unassembled WGS sequence"/>
</dbReference>
<keyword evidence="2" id="KW-0963">Cytoplasm</keyword>
<dbReference type="Gene3D" id="3.20.20.380">
    <property type="entry name" value="Copper homeostasis (CutC) domain"/>
    <property type="match status" value="1"/>
</dbReference>